<gene>
    <name evidence="2" type="ORF">NEZAVI_LOCUS8886</name>
</gene>
<sequence length="140" mass="16171">MQPTAGYRFITSSIPLPIPCLLLLSLERFPRLRFAINKLDHVVGLETLYGVLMEEHLGLQLCLQETTRRLRAEERRSKELEEKRNPINVALAERIGQLEAEAEGLRRTVAELREENDHLEFRLLEMDEVPIKVSTKLLLA</sequence>
<name>A0A9P0HCS6_NEZVI</name>
<keyword evidence="3" id="KW-1185">Reference proteome</keyword>
<protein>
    <submittedName>
        <fullName evidence="2">Uncharacterized protein</fullName>
    </submittedName>
</protein>
<accession>A0A9P0HCS6</accession>
<organism evidence="2 3">
    <name type="scientific">Nezara viridula</name>
    <name type="common">Southern green stink bug</name>
    <name type="synonym">Cimex viridulus</name>
    <dbReference type="NCBI Taxonomy" id="85310"/>
    <lineage>
        <taxon>Eukaryota</taxon>
        <taxon>Metazoa</taxon>
        <taxon>Ecdysozoa</taxon>
        <taxon>Arthropoda</taxon>
        <taxon>Hexapoda</taxon>
        <taxon>Insecta</taxon>
        <taxon>Pterygota</taxon>
        <taxon>Neoptera</taxon>
        <taxon>Paraneoptera</taxon>
        <taxon>Hemiptera</taxon>
        <taxon>Heteroptera</taxon>
        <taxon>Panheteroptera</taxon>
        <taxon>Pentatomomorpha</taxon>
        <taxon>Pentatomoidea</taxon>
        <taxon>Pentatomidae</taxon>
        <taxon>Pentatominae</taxon>
        <taxon>Nezara</taxon>
    </lineage>
</organism>
<reference evidence="2" key="1">
    <citation type="submission" date="2022-01" db="EMBL/GenBank/DDBJ databases">
        <authorList>
            <person name="King R."/>
        </authorList>
    </citation>
    <scope>NUCLEOTIDE SEQUENCE</scope>
</reference>
<evidence type="ECO:0000313" key="3">
    <source>
        <dbReference type="Proteomes" id="UP001152798"/>
    </source>
</evidence>
<dbReference type="EMBL" id="OV725080">
    <property type="protein sequence ID" value="CAH1399437.1"/>
    <property type="molecule type" value="Genomic_DNA"/>
</dbReference>
<evidence type="ECO:0000256" key="1">
    <source>
        <dbReference type="SAM" id="Coils"/>
    </source>
</evidence>
<proteinExistence type="predicted"/>
<evidence type="ECO:0000313" key="2">
    <source>
        <dbReference type="EMBL" id="CAH1399437.1"/>
    </source>
</evidence>
<dbReference type="AlphaFoldDB" id="A0A9P0HCS6"/>
<dbReference type="OrthoDB" id="10489102at2759"/>
<feature type="coiled-coil region" evidence="1">
    <location>
        <begin position="63"/>
        <end position="129"/>
    </location>
</feature>
<keyword evidence="1" id="KW-0175">Coiled coil</keyword>
<dbReference type="Proteomes" id="UP001152798">
    <property type="component" value="Chromosome 4"/>
</dbReference>